<proteinExistence type="inferred from homology"/>
<name>A0AAV2N365_9HYME</name>
<evidence type="ECO:0000256" key="9">
    <source>
        <dbReference type="ARBA" id="ARBA00023224"/>
    </source>
</evidence>
<comment type="caution">
    <text evidence="10">Lacks conserved residue(s) required for the propagation of feature annotation.</text>
</comment>
<keyword evidence="3 10" id="KW-0716">Sensory transduction</keyword>
<dbReference type="GO" id="GO:0005549">
    <property type="term" value="F:odorant binding"/>
    <property type="evidence" value="ECO:0007669"/>
    <property type="project" value="InterPro"/>
</dbReference>
<evidence type="ECO:0000313" key="11">
    <source>
        <dbReference type="EMBL" id="CAL1674373.1"/>
    </source>
</evidence>
<dbReference type="GO" id="GO:0004984">
    <property type="term" value="F:olfactory receptor activity"/>
    <property type="evidence" value="ECO:0007669"/>
    <property type="project" value="InterPro"/>
</dbReference>
<comment type="subcellular location">
    <subcellularLocation>
        <location evidence="1 10">Cell membrane</location>
        <topology evidence="1 10">Multi-pass membrane protein</topology>
    </subcellularLocation>
</comment>
<dbReference type="InterPro" id="IPR004117">
    <property type="entry name" value="7tm6_olfct_rcpt"/>
</dbReference>
<keyword evidence="6 10" id="KW-1133">Transmembrane helix</keyword>
<feature type="transmembrane region" description="Helical" evidence="10">
    <location>
        <begin position="299"/>
        <end position="320"/>
    </location>
</feature>
<feature type="transmembrane region" description="Helical" evidence="10">
    <location>
        <begin position="255"/>
        <end position="279"/>
    </location>
</feature>
<organism evidence="11 12">
    <name type="scientific">Lasius platythorax</name>
    <dbReference type="NCBI Taxonomy" id="488582"/>
    <lineage>
        <taxon>Eukaryota</taxon>
        <taxon>Metazoa</taxon>
        <taxon>Ecdysozoa</taxon>
        <taxon>Arthropoda</taxon>
        <taxon>Hexapoda</taxon>
        <taxon>Insecta</taxon>
        <taxon>Pterygota</taxon>
        <taxon>Neoptera</taxon>
        <taxon>Endopterygota</taxon>
        <taxon>Hymenoptera</taxon>
        <taxon>Apocrita</taxon>
        <taxon>Aculeata</taxon>
        <taxon>Formicoidea</taxon>
        <taxon>Formicidae</taxon>
        <taxon>Formicinae</taxon>
        <taxon>Lasius</taxon>
        <taxon>Lasius</taxon>
    </lineage>
</organism>
<reference evidence="11 12" key="1">
    <citation type="submission" date="2024-04" db="EMBL/GenBank/DDBJ databases">
        <authorList>
            <consortium name="Molecular Ecology Group"/>
        </authorList>
    </citation>
    <scope>NUCLEOTIDE SEQUENCE [LARGE SCALE GENOMIC DNA]</scope>
</reference>
<evidence type="ECO:0000256" key="1">
    <source>
        <dbReference type="ARBA" id="ARBA00004651"/>
    </source>
</evidence>
<gene>
    <name evidence="11" type="ORF">LPLAT_LOCUS1055</name>
</gene>
<feature type="transmembrane region" description="Helical" evidence="10">
    <location>
        <begin position="69"/>
        <end position="89"/>
    </location>
</feature>
<evidence type="ECO:0000256" key="3">
    <source>
        <dbReference type="ARBA" id="ARBA00022606"/>
    </source>
</evidence>
<feature type="transmembrane region" description="Helical" evidence="10">
    <location>
        <begin position="26"/>
        <end position="49"/>
    </location>
</feature>
<feature type="transmembrane region" description="Helical" evidence="10">
    <location>
        <begin position="120"/>
        <end position="141"/>
    </location>
</feature>
<evidence type="ECO:0000256" key="8">
    <source>
        <dbReference type="ARBA" id="ARBA00023170"/>
    </source>
</evidence>
<dbReference type="GO" id="GO:0005886">
    <property type="term" value="C:plasma membrane"/>
    <property type="evidence" value="ECO:0007669"/>
    <property type="project" value="UniProtKB-SubCell"/>
</dbReference>
<accession>A0AAV2N365</accession>
<keyword evidence="7 10" id="KW-0472">Membrane</keyword>
<feature type="transmembrane region" description="Helical" evidence="10">
    <location>
        <begin position="183"/>
        <end position="205"/>
    </location>
</feature>
<evidence type="ECO:0000256" key="10">
    <source>
        <dbReference type="RuleBase" id="RU351113"/>
    </source>
</evidence>
<keyword evidence="12" id="KW-1185">Reference proteome</keyword>
<evidence type="ECO:0000256" key="7">
    <source>
        <dbReference type="ARBA" id="ARBA00023136"/>
    </source>
</evidence>
<dbReference type="GO" id="GO:0007165">
    <property type="term" value="P:signal transduction"/>
    <property type="evidence" value="ECO:0007669"/>
    <property type="project" value="UniProtKB-KW"/>
</dbReference>
<keyword evidence="9 10" id="KW-0807">Transducer</keyword>
<keyword evidence="2" id="KW-1003">Cell membrane</keyword>
<keyword evidence="8 10" id="KW-0675">Receptor</keyword>
<evidence type="ECO:0000256" key="2">
    <source>
        <dbReference type="ARBA" id="ARBA00022475"/>
    </source>
</evidence>
<keyword evidence="4 10" id="KW-0812">Transmembrane</keyword>
<evidence type="ECO:0000256" key="6">
    <source>
        <dbReference type="ARBA" id="ARBA00022989"/>
    </source>
</evidence>
<protein>
    <recommendedName>
        <fullName evidence="10">Odorant receptor</fullName>
    </recommendedName>
</protein>
<evidence type="ECO:0000256" key="5">
    <source>
        <dbReference type="ARBA" id="ARBA00022725"/>
    </source>
</evidence>
<dbReference type="Pfam" id="PF02949">
    <property type="entry name" value="7tm_6"/>
    <property type="match status" value="1"/>
</dbReference>
<dbReference type="AlphaFoldDB" id="A0AAV2N365"/>
<dbReference type="PANTHER" id="PTHR21137">
    <property type="entry name" value="ODORANT RECEPTOR"/>
    <property type="match status" value="1"/>
</dbReference>
<comment type="similarity">
    <text evidence="10">Belongs to the insect chemoreceptor superfamily. Heteromeric odorant receptor channel (TC 1.A.69) family.</text>
</comment>
<dbReference type="Proteomes" id="UP001497644">
    <property type="component" value="Chromosome 1"/>
</dbReference>
<evidence type="ECO:0000256" key="4">
    <source>
        <dbReference type="ARBA" id="ARBA00022692"/>
    </source>
</evidence>
<dbReference type="EMBL" id="OZ034824">
    <property type="protein sequence ID" value="CAL1674373.1"/>
    <property type="molecule type" value="Genomic_DNA"/>
</dbReference>
<keyword evidence="5 10" id="KW-0552">Olfaction</keyword>
<sequence length="391" mass="43778">MILANTVALSVQIGLRFVGIWPNAPYALLFRCGWIFTIGIIQTCQYWWIAINFGTEDLSHLLDGLSVTMEYTVMLLKLIILWLNSRIFYDALAAMVSDWKEATINDVHTMTSKANLSRRFSNVIIGLHSAAAFTYGIGVLVSNPEDHETDAIETPVREFTLKMQLPFECNESPFYELVMCLEFLHQLASSAVTGILNSLIITLILHASGQIDILCDALREISSEKNNQQLAVSITKELIGKHQKIIVFSNKIERIFCYIALIQFMSSTLVTCCLGFMIVTSISTMQVSDTIDDSALMKAIVFYMAATVEAFIFCFCGEYLSAKSKMIGDAAYKSTWYDLKPSDSKLILLMILRSQRRLTITAGKIMDLSLEGFTSILKASVSYVSVLHAMY</sequence>
<evidence type="ECO:0000313" key="12">
    <source>
        <dbReference type="Proteomes" id="UP001497644"/>
    </source>
</evidence>
<dbReference type="PANTHER" id="PTHR21137:SF35">
    <property type="entry name" value="ODORANT RECEPTOR 19A-RELATED"/>
    <property type="match status" value="1"/>
</dbReference>